<proteinExistence type="predicted"/>
<organism evidence="1 2">
    <name type="scientific">Botrytis byssoidea</name>
    <dbReference type="NCBI Taxonomy" id="139641"/>
    <lineage>
        <taxon>Eukaryota</taxon>
        <taxon>Fungi</taxon>
        <taxon>Dikarya</taxon>
        <taxon>Ascomycota</taxon>
        <taxon>Pezizomycotina</taxon>
        <taxon>Leotiomycetes</taxon>
        <taxon>Helotiales</taxon>
        <taxon>Sclerotiniaceae</taxon>
        <taxon>Botrytis</taxon>
    </lineage>
</organism>
<accession>A0A9P5LY64</accession>
<gene>
    <name evidence="1" type="ORF">EAE97_009910</name>
</gene>
<dbReference type="AlphaFoldDB" id="A0A9P5LY64"/>
<reference evidence="1 2" key="1">
    <citation type="journal article" date="2020" name="Genome Biol. Evol.">
        <title>Comparative genomics of Sclerotiniaceae.</title>
        <authorList>
            <person name="Valero Jimenez C.A."/>
            <person name="Steentjes M."/>
            <person name="Scholten O.E."/>
            <person name="Van Kan J.A.L."/>
        </authorList>
    </citation>
    <scope>NUCLEOTIDE SEQUENCE [LARGE SCALE GENOMIC DNA]</scope>
    <source>
        <strain evidence="1 2">MUCL 94</strain>
    </source>
</reference>
<protein>
    <submittedName>
        <fullName evidence="1">Uncharacterized protein</fullName>
    </submittedName>
</protein>
<dbReference type="GeneID" id="62153498"/>
<dbReference type="EMBL" id="RCSW01000024">
    <property type="protein sequence ID" value="KAF7928112.1"/>
    <property type="molecule type" value="Genomic_DNA"/>
</dbReference>
<sequence length="161" mass="18250">MVYEVSQYICLSGSDAHHTVRVYIQAWDKKPNECSSEPILIRFVLFGFHASESLRNFSLATIVSISSSPPVDFPEAFLKGRAKRRHESKGSPIKPAAQVHDSSAITINAQYWIEQARLATEQKIIVVVYLFIIHRVAICGVHAREIWLKWFYQTGTTGTEN</sequence>
<evidence type="ECO:0000313" key="2">
    <source>
        <dbReference type="Proteomes" id="UP000710849"/>
    </source>
</evidence>
<name>A0A9P5LY64_9HELO</name>
<comment type="caution">
    <text evidence="1">The sequence shown here is derived from an EMBL/GenBank/DDBJ whole genome shotgun (WGS) entry which is preliminary data.</text>
</comment>
<evidence type="ECO:0000313" key="1">
    <source>
        <dbReference type="EMBL" id="KAF7928112.1"/>
    </source>
</evidence>
<dbReference type="Proteomes" id="UP000710849">
    <property type="component" value="Unassembled WGS sequence"/>
</dbReference>
<dbReference type="RefSeq" id="XP_038728792.1">
    <property type="nucleotide sequence ID" value="XM_038880425.1"/>
</dbReference>
<keyword evidence="2" id="KW-1185">Reference proteome</keyword>